<feature type="region of interest" description="Disordered" evidence="1">
    <location>
        <begin position="1"/>
        <end position="22"/>
    </location>
</feature>
<gene>
    <name evidence="2" type="ORF">PR003_g16094</name>
</gene>
<dbReference type="Proteomes" id="UP000434957">
    <property type="component" value="Unassembled WGS sequence"/>
</dbReference>
<evidence type="ECO:0000256" key="1">
    <source>
        <dbReference type="SAM" id="MobiDB-lite"/>
    </source>
</evidence>
<keyword evidence="3" id="KW-1185">Reference proteome</keyword>
<evidence type="ECO:0000313" key="2">
    <source>
        <dbReference type="EMBL" id="KAE9327064.1"/>
    </source>
</evidence>
<evidence type="ECO:0000313" key="3">
    <source>
        <dbReference type="Proteomes" id="UP000434957"/>
    </source>
</evidence>
<reference evidence="2 3" key="1">
    <citation type="submission" date="2018-08" db="EMBL/GenBank/DDBJ databases">
        <title>Genomic investigation of the strawberry pathogen Phytophthora fragariae indicates pathogenicity is determined by transcriptional variation in three key races.</title>
        <authorList>
            <person name="Adams T.M."/>
            <person name="Armitage A.D."/>
            <person name="Sobczyk M.K."/>
            <person name="Bates H.J."/>
            <person name="Dunwell J.M."/>
            <person name="Nellist C.F."/>
            <person name="Harrison R.J."/>
        </authorList>
    </citation>
    <scope>NUCLEOTIDE SEQUENCE [LARGE SCALE GENOMIC DNA]</scope>
    <source>
        <strain evidence="2 3">SCRP333</strain>
    </source>
</reference>
<organism evidence="2 3">
    <name type="scientific">Phytophthora rubi</name>
    <dbReference type="NCBI Taxonomy" id="129364"/>
    <lineage>
        <taxon>Eukaryota</taxon>
        <taxon>Sar</taxon>
        <taxon>Stramenopiles</taxon>
        <taxon>Oomycota</taxon>
        <taxon>Peronosporomycetes</taxon>
        <taxon>Peronosporales</taxon>
        <taxon>Peronosporaceae</taxon>
        <taxon>Phytophthora</taxon>
    </lineage>
</organism>
<protein>
    <submittedName>
        <fullName evidence="2">Uncharacterized protein</fullName>
    </submittedName>
</protein>
<dbReference type="EMBL" id="QXFT01001156">
    <property type="protein sequence ID" value="KAE9327064.1"/>
    <property type="molecule type" value="Genomic_DNA"/>
</dbReference>
<proteinExistence type="predicted"/>
<name>A0A6A4F0D7_9STRA</name>
<dbReference type="AlphaFoldDB" id="A0A6A4F0D7"/>
<sequence length="78" mass="8864">MARLDHGESRAEHVREAQDAEVHAPGSFEGYTLKKHMFGLEDVVRRIVKQRFSGQKRGFAVDVWTEDGNHFIAIIAIT</sequence>
<accession>A0A6A4F0D7</accession>
<comment type="caution">
    <text evidence="2">The sequence shown here is derived from an EMBL/GenBank/DDBJ whole genome shotgun (WGS) entry which is preliminary data.</text>
</comment>